<feature type="region of interest" description="Disordered" evidence="1">
    <location>
        <begin position="649"/>
        <end position="678"/>
    </location>
</feature>
<reference evidence="2 3" key="1">
    <citation type="submission" date="2016-10" db="EMBL/GenBank/DDBJ databases">
        <authorList>
            <person name="Cai Z."/>
        </authorList>
    </citation>
    <scope>NUCLEOTIDE SEQUENCE [LARGE SCALE GENOMIC DNA]</scope>
</reference>
<feature type="compositionally biased region" description="Low complexity" evidence="1">
    <location>
        <begin position="214"/>
        <end position="225"/>
    </location>
</feature>
<feature type="region of interest" description="Disordered" evidence="1">
    <location>
        <begin position="742"/>
        <end position="767"/>
    </location>
</feature>
<protein>
    <submittedName>
        <fullName evidence="2">Uncharacterized protein</fullName>
    </submittedName>
</protein>
<feature type="compositionally biased region" description="Low complexity" evidence="1">
    <location>
        <begin position="154"/>
        <end position="163"/>
    </location>
</feature>
<feature type="compositionally biased region" description="Low complexity" evidence="1">
    <location>
        <begin position="371"/>
        <end position="389"/>
    </location>
</feature>
<feature type="region of interest" description="Disordered" evidence="1">
    <location>
        <begin position="152"/>
        <end position="243"/>
    </location>
</feature>
<organism evidence="2 3">
    <name type="scientific">Tetradesmus obliquus</name>
    <name type="common">Green alga</name>
    <name type="synonym">Acutodesmus obliquus</name>
    <dbReference type="NCBI Taxonomy" id="3088"/>
    <lineage>
        <taxon>Eukaryota</taxon>
        <taxon>Viridiplantae</taxon>
        <taxon>Chlorophyta</taxon>
        <taxon>core chlorophytes</taxon>
        <taxon>Chlorophyceae</taxon>
        <taxon>CS clade</taxon>
        <taxon>Sphaeropleales</taxon>
        <taxon>Scenedesmaceae</taxon>
        <taxon>Tetradesmus</taxon>
    </lineage>
</organism>
<gene>
    <name evidence="2" type="ORF">BQ4739_LOCUS146</name>
</gene>
<feature type="compositionally biased region" description="Low complexity" evidence="1">
    <location>
        <begin position="754"/>
        <end position="767"/>
    </location>
</feature>
<evidence type="ECO:0000313" key="2">
    <source>
        <dbReference type="EMBL" id="SZX59534.1"/>
    </source>
</evidence>
<accession>A0A383V4M8</accession>
<keyword evidence="3" id="KW-1185">Reference proteome</keyword>
<dbReference type="EMBL" id="FNXT01000003">
    <property type="protein sequence ID" value="SZX59534.1"/>
    <property type="molecule type" value="Genomic_DNA"/>
</dbReference>
<name>A0A383V4M8_TETOB</name>
<dbReference type="Proteomes" id="UP000256970">
    <property type="component" value="Unassembled WGS sequence"/>
</dbReference>
<proteinExistence type="predicted"/>
<feature type="compositionally biased region" description="Low complexity" evidence="1">
    <location>
        <begin position="170"/>
        <end position="197"/>
    </location>
</feature>
<evidence type="ECO:0000313" key="3">
    <source>
        <dbReference type="Proteomes" id="UP000256970"/>
    </source>
</evidence>
<evidence type="ECO:0000256" key="1">
    <source>
        <dbReference type="SAM" id="MobiDB-lite"/>
    </source>
</evidence>
<feature type="region of interest" description="Disordered" evidence="1">
    <location>
        <begin position="357"/>
        <end position="403"/>
    </location>
</feature>
<dbReference type="AlphaFoldDB" id="A0A383V4M8"/>
<sequence>MQDTARDGVPQLTSAGSKTVRHRVLKWLHADQQPAASWAHADPGSSTHVAAKPVPVSNALQAPPSGGQDIPVQKRAAKMWKRWKCAIAPGRASSKLSRAVLSQYDSQQSMDDIYSSASVLPVNAAAHTTSGAAASAAMPSNMATAYRSSLYDQTPSSSASATPRATVQHSPASASAASTAVLAHTPTAPSTAAAALPPHQPVKLAAAPGGPGGAHRQQLQPSPSQQRRHAAKQPAAASLPHSETAWASCSSSHWQQLHSLPAAAAAAAAGSSLPGPLVMPPAAAAATPCKVAALVGLASPLDRVPSGSSSMPLSPITPSAAAHTLQLQRSISKGSSGSPASAASPCLARACHSLPGTPWQQRSVPTAPWKQQQQQQAVSALPRSTASPLAPSPAHSPPQVVRAAQPAASSSLYLHSRAAAGVGSSSSGAAAAAYLAGTAMAAYPGLLPAAAPAQPAAVTASPSTAGSNSSSSNNSAELSRWLLRAALLEDELQGRALEVGEGLAAAAERREQLEAALLGMGGAAVAGSRLDVMRQQLSQERDSTAAAAAALSHRASQLGSGLASLQGCLTVLQGSRGGKLTPSSKLGVLQLVLGDVVARLPGEGLAQLELVQGLPGLQQMAGQAAADSAASCKPATCSAADGLAGWHANSGSAAAQRRSHWHQQQQQQQQHEDDDDDDWTVEAEDAVLIGDGESDEDDAVVATLSTALSSKFYTPRHSLAYESRRGSLAAEQAAEQYSGYFERRPDNSTANSSQPLQQQQQQQHGQLLPASVAAAAAAAKAVLAVVEEPAVKDSNTPPAAAAGRAAGPAAAAAPAGLRKSNSRLALQPLLEAEPLDCWDEDSACFQSAASSICSGSHACFTAASQGGELEQVLAYHSTASTPLTGHSTHAASAVLSDAGTGVAADHIRRLQLADAQPTMPVPHHDTRSLAAPGGGDLGSLPVQGLLSAVGGPDLGCLTVGELLQLLTQAVLQQQRSPAGH</sequence>